<gene>
    <name evidence="3" type="ORF">ABT39_MTgene1878</name>
    <name evidence="2" type="ORF">ABT39_MTgene2710</name>
    <name evidence="4" type="ORF">ABT39_MTgene887</name>
</gene>
<feature type="transmembrane region" description="Helical" evidence="1">
    <location>
        <begin position="12"/>
        <end position="32"/>
    </location>
</feature>
<dbReference type="EMBL" id="LKAM01000019">
    <property type="protein sequence ID" value="KUM45443.1"/>
    <property type="molecule type" value="Genomic_DNA"/>
</dbReference>
<dbReference type="AlphaFoldDB" id="A0A117NG22"/>
<reference evidence="3" key="1">
    <citation type="journal article" date="2015" name="Genome Biol. Evol.">
        <title>Organellar Genomes of White Spruce (Picea glauca): Assembly and Annotation.</title>
        <authorList>
            <person name="Jackman S.D."/>
            <person name="Warren R.L."/>
            <person name="Gibb E.A."/>
            <person name="Vandervalk B.P."/>
            <person name="Mohamadi H."/>
            <person name="Chu J."/>
            <person name="Raymond A."/>
            <person name="Pleasance S."/>
            <person name="Coope R."/>
            <person name="Wildung M.R."/>
            <person name="Ritland C.E."/>
            <person name="Bousquet J."/>
            <person name="Jones S.J."/>
            <person name="Bohlmann J."/>
            <person name="Birol I."/>
        </authorList>
    </citation>
    <scope>NUCLEOTIDE SEQUENCE [LARGE SCALE GENOMIC DNA]</scope>
    <source>
        <tissue evidence="3">Flushing bud</tissue>
    </source>
</reference>
<sequence>MLRIMFERCASCRFSLICRSAFSKLCLVYFWVMWFVEMVYWLIKPQLLLFLTYRILLMLKPCVRH</sequence>
<dbReference type="EMBL" id="LKAM01000001">
    <property type="protein sequence ID" value="KUM51041.1"/>
    <property type="molecule type" value="Genomic_DNA"/>
</dbReference>
<keyword evidence="1" id="KW-0812">Transmembrane</keyword>
<protein>
    <submittedName>
        <fullName evidence="3">Uncharacterized protein</fullName>
    </submittedName>
</protein>
<keyword evidence="1" id="KW-0472">Membrane</keyword>
<evidence type="ECO:0000313" key="3">
    <source>
        <dbReference type="EMBL" id="KUM46072.1"/>
    </source>
</evidence>
<name>A0A117NG22_PICGL</name>
<evidence type="ECO:0000313" key="2">
    <source>
        <dbReference type="EMBL" id="KUM45443.1"/>
    </source>
</evidence>
<geneLocation type="mitochondrion" evidence="3"/>
<dbReference type="EMBL" id="LKAM01000013">
    <property type="protein sequence ID" value="KUM46072.1"/>
    <property type="molecule type" value="Genomic_DNA"/>
</dbReference>
<keyword evidence="1" id="KW-1133">Transmembrane helix</keyword>
<proteinExistence type="predicted"/>
<comment type="caution">
    <text evidence="3">The sequence shown here is derived from an EMBL/GenBank/DDBJ whole genome shotgun (WGS) entry which is preliminary data.</text>
</comment>
<organism evidence="3">
    <name type="scientific">Picea glauca</name>
    <name type="common">White spruce</name>
    <name type="synonym">Pinus glauca</name>
    <dbReference type="NCBI Taxonomy" id="3330"/>
    <lineage>
        <taxon>Eukaryota</taxon>
        <taxon>Viridiplantae</taxon>
        <taxon>Streptophyta</taxon>
        <taxon>Embryophyta</taxon>
        <taxon>Tracheophyta</taxon>
        <taxon>Spermatophyta</taxon>
        <taxon>Pinopsida</taxon>
        <taxon>Pinidae</taxon>
        <taxon>Conifers I</taxon>
        <taxon>Pinales</taxon>
        <taxon>Pinaceae</taxon>
        <taxon>Picea</taxon>
    </lineage>
</organism>
<evidence type="ECO:0000313" key="4">
    <source>
        <dbReference type="EMBL" id="KUM51041.1"/>
    </source>
</evidence>
<keyword evidence="3" id="KW-0496">Mitochondrion</keyword>
<evidence type="ECO:0000256" key="1">
    <source>
        <dbReference type="SAM" id="Phobius"/>
    </source>
</evidence>
<accession>A0A117NG22</accession>